<organism evidence="2 3">
    <name type="scientific">Puccinia sorghi</name>
    <dbReference type="NCBI Taxonomy" id="27349"/>
    <lineage>
        <taxon>Eukaryota</taxon>
        <taxon>Fungi</taxon>
        <taxon>Dikarya</taxon>
        <taxon>Basidiomycota</taxon>
        <taxon>Pucciniomycotina</taxon>
        <taxon>Pucciniomycetes</taxon>
        <taxon>Pucciniales</taxon>
        <taxon>Pucciniaceae</taxon>
        <taxon>Puccinia</taxon>
    </lineage>
</organism>
<dbReference type="VEuPathDB" id="FungiDB:VP01_4914g1"/>
<comment type="caution">
    <text evidence="2">The sequence shown here is derived from an EMBL/GenBank/DDBJ whole genome shotgun (WGS) entry which is preliminary data.</text>
</comment>
<dbReference type="OrthoDB" id="2379842at2759"/>
<accession>A0A0L6UM46</accession>
<evidence type="ECO:0000256" key="1">
    <source>
        <dbReference type="SAM" id="MobiDB-lite"/>
    </source>
</evidence>
<proteinExistence type="predicted"/>
<dbReference type="AlphaFoldDB" id="A0A0L6UM46"/>
<feature type="compositionally biased region" description="Polar residues" evidence="1">
    <location>
        <begin position="1"/>
        <end position="10"/>
    </location>
</feature>
<evidence type="ECO:0000313" key="3">
    <source>
        <dbReference type="Proteomes" id="UP000037035"/>
    </source>
</evidence>
<dbReference type="EMBL" id="LAVV01010070">
    <property type="protein sequence ID" value="KNZ49596.1"/>
    <property type="molecule type" value="Genomic_DNA"/>
</dbReference>
<feature type="region of interest" description="Disordered" evidence="1">
    <location>
        <begin position="1"/>
        <end position="23"/>
    </location>
</feature>
<gene>
    <name evidence="2" type="ORF">VP01_4914g1</name>
</gene>
<name>A0A0L6UM46_9BASI</name>
<keyword evidence="3" id="KW-1185">Reference proteome</keyword>
<evidence type="ECO:0000313" key="2">
    <source>
        <dbReference type="EMBL" id="KNZ49596.1"/>
    </source>
</evidence>
<dbReference type="Proteomes" id="UP000037035">
    <property type="component" value="Unassembled WGS sequence"/>
</dbReference>
<reference evidence="2 3" key="1">
    <citation type="submission" date="2015-08" db="EMBL/GenBank/DDBJ databases">
        <title>Next Generation Sequencing and Analysis of the Genome of Puccinia sorghi L Schw, the Causal Agent of Maize Common Rust.</title>
        <authorList>
            <person name="Rochi L."/>
            <person name="Burguener G."/>
            <person name="Darino M."/>
            <person name="Turjanski A."/>
            <person name="Kreff E."/>
            <person name="Dieguez M.J."/>
            <person name="Sacco F."/>
        </authorList>
    </citation>
    <scope>NUCLEOTIDE SEQUENCE [LARGE SCALE GENOMIC DNA]</scope>
    <source>
        <strain evidence="2 3">RO10H11247</strain>
    </source>
</reference>
<sequence length="63" mass="7283">MNIDDNTGSPQGHPKPKEAPHLLSELPDELRNFVEKIYDVRPDGHCGFRTDAFCLWGQEHEYM</sequence>
<protein>
    <submittedName>
        <fullName evidence="2">Uncharacterized protein</fullName>
    </submittedName>
</protein>